<proteinExistence type="predicted"/>
<protein>
    <submittedName>
        <fullName evidence="2">Uncharacterized protein</fullName>
    </submittedName>
</protein>
<name>A0A195ETM0_9HYME</name>
<evidence type="ECO:0000256" key="1">
    <source>
        <dbReference type="SAM" id="MobiDB-lite"/>
    </source>
</evidence>
<gene>
    <name evidence="2" type="ORF">ALC56_14387</name>
</gene>
<dbReference type="Proteomes" id="UP000078541">
    <property type="component" value="Unassembled WGS sequence"/>
</dbReference>
<keyword evidence="3" id="KW-1185">Reference proteome</keyword>
<sequence>TGHGTVRTRGVQRSIDRAQRSTHGAPDGTWRARRRNA</sequence>
<evidence type="ECO:0000313" key="2">
    <source>
        <dbReference type="EMBL" id="KYN31506.1"/>
    </source>
</evidence>
<evidence type="ECO:0000313" key="3">
    <source>
        <dbReference type="Proteomes" id="UP000078541"/>
    </source>
</evidence>
<accession>A0A195ETM0</accession>
<feature type="region of interest" description="Disordered" evidence="1">
    <location>
        <begin position="1"/>
        <end position="37"/>
    </location>
</feature>
<dbReference type="EMBL" id="KQ981979">
    <property type="protein sequence ID" value="KYN31506.1"/>
    <property type="molecule type" value="Genomic_DNA"/>
</dbReference>
<feature type="non-terminal residue" evidence="2">
    <location>
        <position position="1"/>
    </location>
</feature>
<dbReference type="AlphaFoldDB" id="A0A195ETM0"/>
<organism evidence="2 3">
    <name type="scientific">Trachymyrmex septentrionalis</name>
    <dbReference type="NCBI Taxonomy" id="34720"/>
    <lineage>
        <taxon>Eukaryota</taxon>
        <taxon>Metazoa</taxon>
        <taxon>Ecdysozoa</taxon>
        <taxon>Arthropoda</taxon>
        <taxon>Hexapoda</taxon>
        <taxon>Insecta</taxon>
        <taxon>Pterygota</taxon>
        <taxon>Neoptera</taxon>
        <taxon>Endopterygota</taxon>
        <taxon>Hymenoptera</taxon>
        <taxon>Apocrita</taxon>
        <taxon>Aculeata</taxon>
        <taxon>Formicoidea</taxon>
        <taxon>Formicidae</taxon>
        <taxon>Myrmicinae</taxon>
        <taxon>Trachymyrmex</taxon>
    </lineage>
</organism>
<reference evidence="2 3" key="1">
    <citation type="submission" date="2016-03" db="EMBL/GenBank/DDBJ databases">
        <title>Trachymyrmex septentrionalis WGS genome.</title>
        <authorList>
            <person name="Nygaard S."/>
            <person name="Hu H."/>
            <person name="Boomsma J."/>
            <person name="Zhang G."/>
        </authorList>
    </citation>
    <scope>NUCLEOTIDE SEQUENCE [LARGE SCALE GENOMIC DNA]</scope>
    <source>
        <strain evidence="2">Tsep2-gDNA-1</strain>
        <tissue evidence="2">Whole body</tissue>
    </source>
</reference>